<dbReference type="AlphaFoldDB" id="V8C9J1"/>
<dbReference type="OrthoDB" id="5329232at2"/>
<dbReference type="Proteomes" id="UP000018731">
    <property type="component" value="Unassembled WGS sequence"/>
</dbReference>
<evidence type="ECO:0000313" key="1">
    <source>
        <dbReference type="EMBL" id="ETD24014.1"/>
    </source>
</evidence>
<protein>
    <recommendedName>
        <fullName evidence="3">Transcriptional regulator</fullName>
    </recommendedName>
</protein>
<dbReference type="RefSeq" id="WP_023927485.1">
    <property type="nucleotide sequence ID" value="NZ_KI669454.1"/>
</dbReference>
<name>V8C9J1_9HELI</name>
<gene>
    <name evidence="1" type="ORF">HMPREF2086_00761</name>
</gene>
<evidence type="ECO:0008006" key="3">
    <source>
        <dbReference type="Google" id="ProtNLM"/>
    </source>
</evidence>
<comment type="caution">
    <text evidence="1">The sequence shown here is derived from an EMBL/GenBank/DDBJ whole genome shotgun (WGS) entry which is preliminary data.</text>
</comment>
<evidence type="ECO:0000313" key="2">
    <source>
        <dbReference type="Proteomes" id="UP000018731"/>
    </source>
</evidence>
<dbReference type="HOGENOM" id="CLU_188323_2_0_7"/>
<proteinExistence type="predicted"/>
<organism evidence="1 2">
    <name type="scientific">Helicobacter macacae MIT 99-5501</name>
    <dbReference type="NCBI Taxonomy" id="1357400"/>
    <lineage>
        <taxon>Bacteria</taxon>
        <taxon>Pseudomonadati</taxon>
        <taxon>Campylobacterota</taxon>
        <taxon>Epsilonproteobacteria</taxon>
        <taxon>Campylobacterales</taxon>
        <taxon>Helicobacteraceae</taxon>
        <taxon>Helicobacter</taxon>
    </lineage>
</organism>
<sequence>MKNQSKTTKRDMAKHIDVDVSTLYNWRRFKPDLFRIVMLGFKFDELINASKSHYDELREFDSVIQDEIKRYKLPRKRGISTPPPPPPPPC</sequence>
<dbReference type="EMBL" id="AZJI01000004">
    <property type="protein sequence ID" value="ETD24014.1"/>
    <property type="molecule type" value="Genomic_DNA"/>
</dbReference>
<keyword evidence="2" id="KW-1185">Reference proteome</keyword>
<accession>V8C9J1</accession>
<reference evidence="1 2" key="1">
    <citation type="journal article" date="2014" name="Genome Announc.">
        <title>Draft genome sequences of six enterohepatic helicobacter species isolated from humans and one from rhesus macaques.</title>
        <authorList>
            <person name="Shen Z."/>
            <person name="Sheh A."/>
            <person name="Young S.K."/>
            <person name="Abouelliel A."/>
            <person name="Ward D.V."/>
            <person name="Earl A.M."/>
            <person name="Fox J.G."/>
        </authorList>
    </citation>
    <scope>NUCLEOTIDE SEQUENCE [LARGE SCALE GENOMIC DNA]</scope>
    <source>
        <strain evidence="1 2">MIT 99-5501</strain>
    </source>
</reference>